<dbReference type="InterPro" id="IPR051784">
    <property type="entry name" value="Nod_factor_ABC_transporter"/>
</dbReference>
<dbReference type="EMBL" id="JBFPJR010000035">
    <property type="protein sequence ID" value="MEX0429194.1"/>
    <property type="molecule type" value="Genomic_DNA"/>
</dbReference>
<organism evidence="8 9">
    <name type="scientific">Nocardioides eburneus</name>
    <dbReference type="NCBI Taxonomy" id="3231482"/>
    <lineage>
        <taxon>Bacteria</taxon>
        <taxon>Bacillati</taxon>
        <taxon>Actinomycetota</taxon>
        <taxon>Actinomycetes</taxon>
        <taxon>Propionibacteriales</taxon>
        <taxon>Nocardioidaceae</taxon>
        <taxon>Nocardioides</taxon>
    </lineage>
</organism>
<keyword evidence="9" id="KW-1185">Reference proteome</keyword>
<feature type="transmembrane region" description="Helical" evidence="6">
    <location>
        <begin position="76"/>
        <end position="103"/>
    </location>
</feature>
<feature type="transmembrane region" description="Helical" evidence="6">
    <location>
        <begin position="244"/>
        <end position="266"/>
    </location>
</feature>
<evidence type="ECO:0000256" key="5">
    <source>
        <dbReference type="ARBA" id="ARBA00023251"/>
    </source>
</evidence>
<dbReference type="RefSeq" id="WP_367995161.1">
    <property type="nucleotide sequence ID" value="NZ_JBFPJR010000035.1"/>
</dbReference>
<keyword evidence="4 6" id="KW-0472">Membrane</keyword>
<proteinExistence type="predicted"/>
<dbReference type="PRINTS" id="PR00164">
    <property type="entry name" value="ABC2TRNSPORT"/>
</dbReference>
<dbReference type="PANTHER" id="PTHR43229:SF2">
    <property type="entry name" value="NODULATION PROTEIN J"/>
    <property type="match status" value="1"/>
</dbReference>
<protein>
    <submittedName>
        <fullName evidence="8">ABC transporter permease</fullName>
    </submittedName>
</protein>
<accession>A0ABV3T5M5</accession>
<evidence type="ECO:0000256" key="4">
    <source>
        <dbReference type="ARBA" id="ARBA00023136"/>
    </source>
</evidence>
<keyword evidence="2 6" id="KW-0812">Transmembrane</keyword>
<comment type="subcellular location">
    <subcellularLocation>
        <location evidence="1">Membrane</location>
        <topology evidence="1">Multi-pass membrane protein</topology>
    </subcellularLocation>
</comment>
<evidence type="ECO:0000256" key="1">
    <source>
        <dbReference type="ARBA" id="ARBA00004141"/>
    </source>
</evidence>
<dbReference type="Proteomes" id="UP001556631">
    <property type="component" value="Unassembled WGS sequence"/>
</dbReference>
<dbReference type="InterPro" id="IPR013525">
    <property type="entry name" value="ABC2_TM"/>
</dbReference>
<evidence type="ECO:0000256" key="2">
    <source>
        <dbReference type="ARBA" id="ARBA00022692"/>
    </source>
</evidence>
<keyword evidence="3 6" id="KW-1133">Transmembrane helix</keyword>
<dbReference type="PIRSF" id="PIRSF006648">
    <property type="entry name" value="DrrB"/>
    <property type="match status" value="1"/>
</dbReference>
<gene>
    <name evidence="8" type="ORF">AB3X52_16345</name>
</gene>
<dbReference type="PANTHER" id="PTHR43229">
    <property type="entry name" value="NODULATION PROTEIN J"/>
    <property type="match status" value="1"/>
</dbReference>
<dbReference type="InterPro" id="IPR000412">
    <property type="entry name" value="ABC_2_transport"/>
</dbReference>
<dbReference type="Pfam" id="PF01061">
    <property type="entry name" value="ABC2_membrane"/>
    <property type="match status" value="1"/>
</dbReference>
<evidence type="ECO:0000313" key="9">
    <source>
        <dbReference type="Proteomes" id="UP001556631"/>
    </source>
</evidence>
<evidence type="ECO:0000313" key="8">
    <source>
        <dbReference type="EMBL" id="MEX0429194.1"/>
    </source>
</evidence>
<feature type="transmembrane region" description="Helical" evidence="6">
    <location>
        <begin position="124"/>
        <end position="150"/>
    </location>
</feature>
<keyword evidence="5" id="KW-0046">Antibiotic resistance</keyword>
<feature type="transmembrane region" description="Helical" evidence="6">
    <location>
        <begin position="41"/>
        <end position="64"/>
    </location>
</feature>
<feature type="transmembrane region" description="Helical" evidence="6">
    <location>
        <begin position="192"/>
        <end position="212"/>
    </location>
</feature>
<evidence type="ECO:0000256" key="6">
    <source>
        <dbReference type="SAM" id="Phobius"/>
    </source>
</evidence>
<evidence type="ECO:0000259" key="7">
    <source>
        <dbReference type="Pfam" id="PF01061"/>
    </source>
</evidence>
<reference evidence="8 9" key="1">
    <citation type="submission" date="2024-07" db="EMBL/GenBank/DDBJ databases">
        <authorList>
            <person name="Lee S."/>
            <person name="Kang M."/>
        </authorList>
    </citation>
    <scope>NUCLEOTIDE SEQUENCE [LARGE SCALE GENOMIC DNA]</scope>
    <source>
        <strain evidence="8 9">DS6</strain>
    </source>
</reference>
<name>A0ABV3T5M5_9ACTN</name>
<feature type="domain" description="ABC-2 type transporter transmembrane" evidence="7">
    <location>
        <begin position="25"/>
        <end position="236"/>
    </location>
</feature>
<evidence type="ECO:0000256" key="3">
    <source>
        <dbReference type="ARBA" id="ARBA00022989"/>
    </source>
</evidence>
<feature type="transmembrane region" description="Helical" evidence="6">
    <location>
        <begin position="156"/>
        <end position="180"/>
    </location>
</feature>
<sequence length="275" mass="29861">MSTTTAGSVAKPTAPVNAWAGALRLLDYHVIVYRRTWKGSVITSFVTPFFTILAMGVLLGGFVTSDPARLDGATSYLAYVAPGMVASQAMTTVFGEVTYPVMGMVKWQKIYFSMTATPLGVKDLVLAHMGFVTFRVLTVSAVFTAVLAPFGVFESVWGTLVAVLVQLLIGLAFATPIYAFACGLEDESAFSLIFRLGMIPLTLFSGTFFPIANLGPVMETVARITPLWQGVDLTRMLVLGRMDWGWAAVHVVYLAVLTALGGMWAVRRLRRRLVQ</sequence>
<comment type="caution">
    <text evidence="8">The sequence shown here is derived from an EMBL/GenBank/DDBJ whole genome shotgun (WGS) entry which is preliminary data.</text>
</comment>